<name>A0ABU4WKN7_9FIRM</name>
<dbReference type="Pfam" id="PF13545">
    <property type="entry name" value="HTH_Crp_2"/>
    <property type="match status" value="1"/>
</dbReference>
<reference evidence="2 3" key="1">
    <citation type="submission" date="2022-03" db="EMBL/GenBank/DDBJ databases">
        <title>Novel taxa within the pig intestine.</title>
        <authorList>
            <person name="Wylensek D."/>
            <person name="Bishof K."/>
            <person name="Afrizal A."/>
            <person name="Clavel T."/>
        </authorList>
    </citation>
    <scope>NUCLEOTIDE SEQUENCE [LARGE SCALE GENOMIC DNA]</scope>
    <source>
        <strain evidence="2 3">Cla-KB-P134</strain>
    </source>
</reference>
<sequence>MRYPEIALKLFELTARKMVQLEKQTQFLSMERVEERLANYLLNLPKTTVDNEITIPMRMMDVAQYLGTTPETLSRKLKYLETAGLIQRSGRRIKILDVDALENV</sequence>
<dbReference type="InterPro" id="IPR014710">
    <property type="entry name" value="RmlC-like_jellyroll"/>
</dbReference>
<accession>A0ABU4WKN7</accession>
<comment type="caution">
    <text evidence="2">The sequence shown here is derived from an EMBL/GenBank/DDBJ whole genome shotgun (WGS) entry which is preliminary data.</text>
</comment>
<keyword evidence="3" id="KW-1185">Reference proteome</keyword>
<dbReference type="Gene3D" id="2.60.120.10">
    <property type="entry name" value="Jelly Rolls"/>
    <property type="match status" value="1"/>
</dbReference>
<feature type="domain" description="HTH crp-type" evidence="1">
    <location>
        <begin position="31"/>
        <end position="99"/>
    </location>
</feature>
<dbReference type="RefSeq" id="WP_320325407.1">
    <property type="nucleotide sequence ID" value="NZ_JALBUS010000005.1"/>
</dbReference>
<dbReference type="SMART" id="SM00419">
    <property type="entry name" value="HTH_CRP"/>
    <property type="match status" value="1"/>
</dbReference>
<protein>
    <submittedName>
        <fullName evidence="2">Helix-turn-helix domain-containing protein</fullName>
    </submittedName>
</protein>
<dbReference type="Proteomes" id="UP001285244">
    <property type="component" value="Unassembled WGS sequence"/>
</dbReference>
<dbReference type="CDD" id="cd00092">
    <property type="entry name" value="HTH_CRP"/>
    <property type="match status" value="1"/>
</dbReference>
<dbReference type="SUPFAM" id="SSF46785">
    <property type="entry name" value="Winged helix' DNA-binding domain"/>
    <property type="match status" value="1"/>
</dbReference>
<proteinExistence type="predicted"/>
<evidence type="ECO:0000313" key="2">
    <source>
        <dbReference type="EMBL" id="MDX8417111.1"/>
    </source>
</evidence>
<dbReference type="EMBL" id="JALBUS010000005">
    <property type="protein sequence ID" value="MDX8417111.1"/>
    <property type="molecule type" value="Genomic_DNA"/>
</dbReference>
<dbReference type="PRINTS" id="PR00034">
    <property type="entry name" value="HTHCRP"/>
</dbReference>
<gene>
    <name evidence="2" type="ORF">MOZ64_04555</name>
</gene>
<dbReference type="InterPro" id="IPR012318">
    <property type="entry name" value="HTH_CRP"/>
</dbReference>
<dbReference type="PROSITE" id="PS51063">
    <property type="entry name" value="HTH_CRP_2"/>
    <property type="match status" value="1"/>
</dbReference>
<evidence type="ECO:0000313" key="3">
    <source>
        <dbReference type="Proteomes" id="UP001285244"/>
    </source>
</evidence>
<organism evidence="2 3">
    <name type="scientific">Absicoccus intestinalis</name>
    <dbReference type="NCBI Taxonomy" id="2926319"/>
    <lineage>
        <taxon>Bacteria</taxon>
        <taxon>Bacillati</taxon>
        <taxon>Bacillota</taxon>
        <taxon>Erysipelotrichia</taxon>
        <taxon>Erysipelotrichales</taxon>
        <taxon>Erysipelotrichaceae</taxon>
        <taxon>Absicoccus</taxon>
    </lineage>
</organism>
<dbReference type="InterPro" id="IPR036390">
    <property type="entry name" value="WH_DNA-bd_sf"/>
</dbReference>
<evidence type="ECO:0000259" key="1">
    <source>
        <dbReference type="PROSITE" id="PS51063"/>
    </source>
</evidence>